<evidence type="ECO:0008006" key="3">
    <source>
        <dbReference type="Google" id="ProtNLM"/>
    </source>
</evidence>
<proteinExistence type="predicted"/>
<reference evidence="1 2" key="1">
    <citation type="submission" date="2020-04" db="EMBL/GenBank/DDBJ databases">
        <authorList>
            <person name="De Canck E."/>
        </authorList>
    </citation>
    <scope>NUCLEOTIDE SEQUENCE [LARGE SCALE GENOMIC DNA]</scope>
    <source>
        <strain evidence="1 2">LMG 29542</strain>
    </source>
</reference>
<accession>A0A6J5F9K4</accession>
<gene>
    <name evidence="1" type="ORF">LMG29542_07848</name>
</gene>
<evidence type="ECO:0000313" key="1">
    <source>
        <dbReference type="EMBL" id="CAB3774471.1"/>
    </source>
</evidence>
<dbReference type="EMBL" id="CADIKH010000121">
    <property type="protein sequence ID" value="CAB3774471.1"/>
    <property type="molecule type" value="Genomic_DNA"/>
</dbReference>
<protein>
    <recommendedName>
        <fullName evidence="3">Transposase DDE domain-containing protein</fullName>
    </recommendedName>
</protein>
<keyword evidence="2" id="KW-1185">Reference proteome</keyword>
<dbReference type="Proteomes" id="UP000494363">
    <property type="component" value="Unassembled WGS sequence"/>
</dbReference>
<name>A0A6J5F9K4_9BURK</name>
<sequence length="71" mass="8205">MELQVIKLPEAKTSFAPLPSYWVVERSLGWRNRFRRPARDCERLPEAQAGLHFVVVAKLMLFHAVSIIQSI</sequence>
<dbReference type="PANTHER" id="PTHR30007">
    <property type="entry name" value="PHP DOMAIN PROTEIN"/>
    <property type="match status" value="1"/>
</dbReference>
<dbReference type="PANTHER" id="PTHR30007:SF0">
    <property type="entry name" value="TRANSPOSASE"/>
    <property type="match status" value="1"/>
</dbReference>
<evidence type="ECO:0000313" key="2">
    <source>
        <dbReference type="Proteomes" id="UP000494363"/>
    </source>
</evidence>
<dbReference type="AlphaFoldDB" id="A0A6J5F9K4"/>
<organism evidence="1 2">
    <name type="scientific">Paraburkholderia humisilvae</name>
    <dbReference type="NCBI Taxonomy" id="627669"/>
    <lineage>
        <taxon>Bacteria</taxon>
        <taxon>Pseudomonadati</taxon>
        <taxon>Pseudomonadota</taxon>
        <taxon>Betaproteobacteria</taxon>
        <taxon>Burkholderiales</taxon>
        <taxon>Burkholderiaceae</taxon>
        <taxon>Paraburkholderia</taxon>
    </lineage>
</organism>